<gene>
    <name evidence="9" type="ORF">SAMN05216565_10763</name>
</gene>
<dbReference type="PROSITE" id="PS50928">
    <property type="entry name" value="ABC_TM1"/>
    <property type="match status" value="1"/>
</dbReference>
<organism evidence="9 10">
    <name type="scientific">Litchfieldia salsa</name>
    <dbReference type="NCBI Taxonomy" id="930152"/>
    <lineage>
        <taxon>Bacteria</taxon>
        <taxon>Bacillati</taxon>
        <taxon>Bacillota</taxon>
        <taxon>Bacilli</taxon>
        <taxon>Bacillales</taxon>
        <taxon>Bacillaceae</taxon>
        <taxon>Litchfieldia</taxon>
    </lineage>
</organism>
<feature type="transmembrane region" description="Helical" evidence="7">
    <location>
        <begin position="12"/>
        <end position="38"/>
    </location>
</feature>
<dbReference type="EMBL" id="FNJU01000007">
    <property type="protein sequence ID" value="SDP79421.1"/>
    <property type="molecule type" value="Genomic_DNA"/>
</dbReference>
<keyword evidence="10" id="KW-1185">Reference proteome</keyword>
<dbReference type="STRING" id="930152.SAMN05216565_10763"/>
<dbReference type="AlphaFoldDB" id="A0A1H0VMB3"/>
<name>A0A1H0VMB3_9BACI</name>
<dbReference type="OrthoDB" id="9810086at2"/>
<evidence type="ECO:0000256" key="1">
    <source>
        <dbReference type="ARBA" id="ARBA00004651"/>
    </source>
</evidence>
<feature type="transmembrane region" description="Helical" evidence="7">
    <location>
        <begin position="257"/>
        <end position="276"/>
    </location>
</feature>
<evidence type="ECO:0000256" key="3">
    <source>
        <dbReference type="ARBA" id="ARBA00022475"/>
    </source>
</evidence>
<keyword evidence="5 7" id="KW-1133">Transmembrane helix</keyword>
<sequence>MKKKLSSFELFDYFNIALMLFLGAICVLPLMHIVALSFSSSPAVMSNQVFFWPVEFTTAAYQRAFEDPQLLKSFWVSIKRVTLGVSIGLFVTCLAGYVLSKGGGRDGIAGHKFFIFFFIFALLFNGGLIPTYQLITGMGLYDSIWAIILPGLTNVFYIVLVMNFFSTLPKSLEESAFLDGANHFQVFYKIYLPLSVPVIATIGLFMVVYEWNEFFAGQIYMKADNVPLSTFIKSAITLPDFSTSNSEELQKLNFRSISSAQVVFAALPILALFPVLQKFFTRGIVIGGVKE</sequence>
<proteinExistence type="inferred from homology"/>
<protein>
    <submittedName>
        <fullName evidence="9">Putative aldouronate transport system permease protein</fullName>
    </submittedName>
</protein>
<evidence type="ECO:0000256" key="4">
    <source>
        <dbReference type="ARBA" id="ARBA00022692"/>
    </source>
</evidence>
<evidence type="ECO:0000256" key="7">
    <source>
        <dbReference type="RuleBase" id="RU363032"/>
    </source>
</evidence>
<evidence type="ECO:0000256" key="5">
    <source>
        <dbReference type="ARBA" id="ARBA00022989"/>
    </source>
</evidence>
<dbReference type="GO" id="GO:0005886">
    <property type="term" value="C:plasma membrane"/>
    <property type="evidence" value="ECO:0007669"/>
    <property type="project" value="UniProtKB-SubCell"/>
</dbReference>
<evidence type="ECO:0000256" key="6">
    <source>
        <dbReference type="ARBA" id="ARBA00023136"/>
    </source>
</evidence>
<feature type="transmembrane region" description="Helical" evidence="7">
    <location>
        <begin position="112"/>
        <end position="132"/>
    </location>
</feature>
<keyword evidence="2 7" id="KW-0813">Transport</keyword>
<keyword evidence="4 7" id="KW-0812">Transmembrane</keyword>
<comment type="similarity">
    <text evidence="7">Belongs to the binding-protein-dependent transport system permease family.</text>
</comment>
<keyword evidence="6 7" id="KW-0472">Membrane</keyword>
<dbReference type="PANTHER" id="PTHR43744:SF9">
    <property type="entry name" value="POLYGALACTURONAN_RHAMNOGALACTURONAN TRANSPORT SYSTEM PERMEASE PROTEIN YTCP"/>
    <property type="match status" value="1"/>
</dbReference>
<dbReference type="InterPro" id="IPR000515">
    <property type="entry name" value="MetI-like"/>
</dbReference>
<dbReference type="InterPro" id="IPR035906">
    <property type="entry name" value="MetI-like_sf"/>
</dbReference>
<accession>A0A1H0VMB3</accession>
<evidence type="ECO:0000313" key="9">
    <source>
        <dbReference type="EMBL" id="SDP79421.1"/>
    </source>
</evidence>
<comment type="subcellular location">
    <subcellularLocation>
        <location evidence="1 7">Cell membrane</location>
        <topology evidence="1 7">Multi-pass membrane protein</topology>
    </subcellularLocation>
</comment>
<dbReference type="CDD" id="cd06261">
    <property type="entry name" value="TM_PBP2"/>
    <property type="match status" value="1"/>
</dbReference>
<reference evidence="10" key="1">
    <citation type="submission" date="2016-10" db="EMBL/GenBank/DDBJ databases">
        <authorList>
            <person name="Varghese N."/>
            <person name="Submissions S."/>
        </authorList>
    </citation>
    <scope>NUCLEOTIDE SEQUENCE [LARGE SCALE GENOMIC DNA]</scope>
    <source>
        <strain evidence="10">IBRC-M10078</strain>
    </source>
</reference>
<dbReference type="Pfam" id="PF00528">
    <property type="entry name" value="BPD_transp_1"/>
    <property type="match status" value="1"/>
</dbReference>
<feature type="transmembrane region" description="Helical" evidence="7">
    <location>
        <begin position="81"/>
        <end position="100"/>
    </location>
</feature>
<evidence type="ECO:0000313" key="10">
    <source>
        <dbReference type="Proteomes" id="UP000199159"/>
    </source>
</evidence>
<dbReference type="SUPFAM" id="SSF161098">
    <property type="entry name" value="MetI-like"/>
    <property type="match status" value="1"/>
</dbReference>
<dbReference type="PANTHER" id="PTHR43744">
    <property type="entry name" value="ABC TRANSPORTER PERMEASE PROTEIN MG189-RELATED-RELATED"/>
    <property type="match status" value="1"/>
</dbReference>
<keyword evidence="3" id="KW-1003">Cell membrane</keyword>
<feature type="transmembrane region" description="Helical" evidence="7">
    <location>
        <begin position="144"/>
        <end position="165"/>
    </location>
</feature>
<evidence type="ECO:0000256" key="2">
    <source>
        <dbReference type="ARBA" id="ARBA00022448"/>
    </source>
</evidence>
<dbReference type="Gene3D" id="1.10.3720.10">
    <property type="entry name" value="MetI-like"/>
    <property type="match status" value="1"/>
</dbReference>
<dbReference type="GO" id="GO:0055085">
    <property type="term" value="P:transmembrane transport"/>
    <property type="evidence" value="ECO:0007669"/>
    <property type="project" value="InterPro"/>
</dbReference>
<dbReference type="RefSeq" id="WP_090855659.1">
    <property type="nucleotide sequence ID" value="NZ_FNJU01000007.1"/>
</dbReference>
<feature type="transmembrane region" description="Helical" evidence="7">
    <location>
        <begin position="186"/>
        <end position="209"/>
    </location>
</feature>
<evidence type="ECO:0000259" key="8">
    <source>
        <dbReference type="PROSITE" id="PS50928"/>
    </source>
</evidence>
<feature type="domain" description="ABC transmembrane type-1" evidence="8">
    <location>
        <begin position="74"/>
        <end position="276"/>
    </location>
</feature>
<dbReference type="Proteomes" id="UP000199159">
    <property type="component" value="Unassembled WGS sequence"/>
</dbReference>